<evidence type="ECO:0000313" key="2">
    <source>
        <dbReference type="Proteomes" id="UP000008726"/>
    </source>
</evidence>
<keyword evidence="1" id="KW-0255">Endonuclease</keyword>
<accession>E5DPV7</accession>
<dbReference type="OrthoDB" id="3083at10239"/>
<keyword evidence="2" id="KW-1185">Reference proteome</keyword>
<keyword evidence="1" id="KW-0540">Nuclease</keyword>
<proteinExistence type="predicted"/>
<dbReference type="EMBL" id="GU396103">
    <property type="protein sequence ID" value="ADQ52743.1"/>
    <property type="molecule type" value="Genomic_DNA"/>
</dbReference>
<reference evidence="1 2" key="1">
    <citation type="journal article" date="2010" name="Virol. J.">
        <title>Genomes of the T4-related bacteriophages as windows on microbial genome evolution.</title>
        <authorList>
            <person name="Petrov V.M."/>
            <person name="Ratnayaka S."/>
            <person name="Nolan J.M."/>
            <person name="Miller E.S."/>
            <person name="Karam J.D."/>
        </authorList>
    </citation>
    <scope>NUCLEOTIDE SEQUENCE [LARGE SCALE GENOMIC DNA]</scope>
</reference>
<dbReference type="Gene3D" id="3.60.21.10">
    <property type="match status" value="1"/>
</dbReference>
<sequence>MIALSFNKGNNMKIIIEGDKHVGTHKDSEYMENAIYLGSKFLCDYAKKNGITVLLQVGDWFDVRSGLSQATMNFQREKLNPLYTEAFEQRYKLVGNHDMHVKDKIHPNSVTEMFHDVPGVHIIDKPTTVAFGDTLWDLFPWKCSENEKEILDFVEKSESEYCAGHWELDGFEFYKGIPSTGEAIDFLSDYKQVVSGHYHTSSRKGNVFYTGTPYTLTMGDANEVRGFWVFDTDTETFEFVANPDMWHIRIDYRGDFDEKLFDKCKGKVVELVVYEFDEKLDAVMAQLENVCHEFKHKQVYNFSSDVEDITETKKVIEQMKDYVKNMPIDADEKTVVSKYVQDLYANATAGKGA</sequence>
<gene>
    <name evidence="1" type="primary">47</name>
    <name evidence="1" type="ORF">PX29p024</name>
</gene>
<dbReference type="InterPro" id="IPR029052">
    <property type="entry name" value="Metallo-depent_PP-like"/>
</dbReference>
<dbReference type="RefSeq" id="YP_009011453.1">
    <property type="nucleotide sequence ID" value="NC_023688.1"/>
</dbReference>
<dbReference type="GeneID" id="18559948"/>
<dbReference type="SUPFAM" id="SSF56300">
    <property type="entry name" value="Metallo-dependent phosphatases"/>
    <property type="match status" value="1"/>
</dbReference>
<dbReference type="GO" id="GO:0004519">
    <property type="term" value="F:endonuclease activity"/>
    <property type="evidence" value="ECO:0007669"/>
    <property type="project" value="UniProtKB-KW"/>
</dbReference>
<dbReference type="KEGG" id="vg:18559948"/>
<dbReference type="Proteomes" id="UP000008726">
    <property type="component" value="Segment"/>
</dbReference>
<organism evidence="1 2">
    <name type="scientific">Aeromonas phage PX29</name>
    <dbReference type="NCBI Taxonomy" id="926067"/>
    <lineage>
        <taxon>Viruses</taxon>
        <taxon>Duplodnaviria</taxon>
        <taxon>Heunggongvirae</taxon>
        <taxon>Uroviricota</taxon>
        <taxon>Caudoviricetes</taxon>
        <taxon>Pantevenvirales</taxon>
        <taxon>Straboviridae</taxon>
        <taxon>Angelvirus</taxon>
        <taxon>Angelvirus px29</taxon>
    </lineage>
</organism>
<protein>
    <submittedName>
        <fullName evidence="1">Gp47 recombination endonuclease subunit</fullName>
    </submittedName>
</protein>
<keyword evidence="1" id="KW-0378">Hydrolase</keyword>
<name>E5DPV7_9CAUD</name>
<evidence type="ECO:0000313" key="1">
    <source>
        <dbReference type="EMBL" id="ADQ52743.1"/>
    </source>
</evidence>